<evidence type="ECO:0000256" key="2">
    <source>
        <dbReference type="ARBA" id="ARBA00022679"/>
    </source>
</evidence>
<evidence type="ECO:0000259" key="4">
    <source>
        <dbReference type="Pfam" id="PF07804"/>
    </source>
</evidence>
<dbReference type="Proteomes" id="UP000237925">
    <property type="component" value="Chromosome"/>
</dbReference>
<feature type="domain" description="HipA-like C-terminal" evidence="4">
    <location>
        <begin position="179"/>
        <end position="385"/>
    </location>
</feature>
<accession>A0A2R3QFS9</accession>
<dbReference type="InterPro" id="IPR017508">
    <property type="entry name" value="HipA_N1"/>
</dbReference>
<reference evidence="6 7" key="1">
    <citation type="submission" date="2018-03" db="EMBL/GenBank/DDBJ databases">
        <title>Genome sequencing of Melaminivora sp.</title>
        <authorList>
            <person name="Kim S.-J."/>
            <person name="Heo J."/>
            <person name="Ahn J.-H."/>
            <person name="Kwon S.-W."/>
        </authorList>
    </citation>
    <scope>NUCLEOTIDE SEQUENCE [LARGE SCALE GENOMIC DNA]</scope>
    <source>
        <strain evidence="6 7">SC2-9</strain>
    </source>
</reference>
<dbReference type="PANTHER" id="PTHR37419:SF8">
    <property type="entry name" value="TOXIN YJJJ"/>
    <property type="match status" value="1"/>
</dbReference>
<dbReference type="InterPro" id="IPR012893">
    <property type="entry name" value="HipA-like_C"/>
</dbReference>
<keyword evidence="3" id="KW-0418">Kinase</keyword>
<evidence type="ECO:0000259" key="5">
    <source>
        <dbReference type="Pfam" id="PF13657"/>
    </source>
</evidence>
<organism evidence="6 7">
    <name type="scientific">Melaminivora suipulveris</name>
    <dbReference type="NCBI Taxonomy" id="2109913"/>
    <lineage>
        <taxon>Bacteria</taxon>
        <taxon>Pseudomonadati</taxon>
        <taxon>Pseudomonadota</taxon>
        <taxon>Betaproteobacteria</taxon>
        <taxon>Burkholderiales</taxon>
        <taxon>Comamonadaceae</taxon>
        <taxon>Melaminivora</taxon>
    </lineage>
</organism>
<dbReference type="GO" id="GO:0005829">
    <property type="term" value="C:cytosol"/>
    <property type="evidence" value="ECO:0007669"/>
    <property type="project" value="TreeGrafter"/>
</dbReference>
<dbReference type="KEGG" id="mela:C6568_16425"/>
<name>A0A2R3QFS9_9BURK</name>
<sequence>MSKQDNALEVWLDDDLGPPCLVGTLAHDRGQIRFHYERDWLKDPRAFALDPDLSLDEHPFFPKPELGNFGIFLDSSPDRWGQTLMKRREALQAKDEKRPPRTLYAWDFLIGVQDQTRQGALRFRRPGTETFLGDEKMAAPPVTTLCELEAVAYQLSNRRIDDLDALRRWLAVLVAPGASLGGARPKANFTEADGSLWIAKFPARDDDRDVGAWEYVVHQLARKAGVDVPPARLIRLGNDFHTFCVQRFDRAHGARRFYASAMTLLRKTQSEGTSYLELAQFIRAQGDAEHADADLAQLFRRVAFNVAVGNRDDHLRNHGFVLGKTGWRLAPAFDVNPNIDKAEHVLNIDDVDNRPSLETVLGTAAFYGLGDGPARQVVEEVVAAVDGWQDAARRTGISGADIDLTAGAFSAHPALRTRQGRR</sequence>
<evidence type="ECO:0000313" key="6">
    <source>
        <dbReference type="EMBL" id="AVO50641.1"/>
    </source>
</evidence>
<dbReference type="Gene3D" id="1.10.1070.20">
    <property type="match status" value="1"/>
</dbReference>
<dbReference type="OrthoDB" id="9805913at2"/>
<protein>
    <submittedName>
        <fullName evidence="6">Type II toxin-antitoxin system HipA family toxin</fullName>
    </submittedName>
</protein>
<gene>
    <name evidence="6" type="ORF">C6568_16425</name>
</gene>
<evidence type="ECO:0000313" key="7">
    <source>
        <dbReference type="Proteomes" id="UP000237925"/>
    </source>
</evidence>
<dbReference type="EMBL" id="CP027667">
    <property type="protein sequence ID" value="AVO50641.1"/>
    <property type="molecule type" value="Genomic_DNA"/>
</dbReference>
<dbReference type="InterPro" id="IPR052028">
    <property type="entry name" value="HipA_Ser/Thr_kinase"/>
</dbReference>
<evidence type="ECO:0000256" key="1">
    <source>
        <dbReference type="ARBA" id="ARBA00010164"/>
    </source>
</evidence>
<feature type="domain" description="HipA N-terminal subdomain 1" evidence="5">
    <location>
        <begin position="21"/>
        <end position="95"/>
    </location>
</feature>
<dbReference type="GO" id="GO:0004674">
    <property type="term" value="F:protein serine/threonine kinase activity"/>
    <property type="evidence" value="ECO:0007669"/>
    <property type="project" value="TreeGrafter"/>
</dbReference>
<dbReference type="Pfam" id="PF13657">
    <property type="entry name" value="Couple_hipA"/>
    <property type="match status" value="1"/>
</dbReference>
<dbReference type="AlphaFoldDB" id="A0A2R3QFS9"/>
<evidence type="ECO:0000256" key="3">
    <source>
        <dbReference type="ARBA" id="ARBA00022777"/>
    </source>
</evidence>
<keyword evidence="7" id="KW-1185">Reference proteome</keyword>
<dbReference type="PANTHER" id="PTHR37419">
    <property type="entry name" value="SERINE/THREONINE-PROTEIN KINASE TOXIN HIPA"/>
    <property type="match status" value="1"/>
</dbReference>
<comment type="similarity">
    <text evidence="1">Belongs to the HipA Ser/Thr kinase family.</text>
</comment>
<dbReference type="RefSeq" id="WP_106685092.1">
    <property type="nucleotide sequence ID" value="NZ_CP027667.1"/>
</dbReference>
<keyword evidence="2" id="KW-0808">Transferase</keyword>
<dbReference type="Pfam" id="PF07804">
    <property type="entry name" value="HipA_C"/>
    <property type="match status" value="1"/>
</dbReference>
<proteinExistence type="inferred from homology"/>